<feature type="region of interest" description="Disordered" evidence="1">
    <location>
        <begin position="54"/>
        <end position="73"/>
    </location>
</feature>
<proteinExistence type="predicted"/>
<sequence length="195" mass="22203">MKKLISILILIAFLVFSLSVVKSKHDESVNIDKNMLPLVISSFLSDEETDNYKYSVPHRPHRPKHPKHPKHPQLPKRAYVYFPSPPDITSGGIVFWETSKNITFVSGQFTKGFVEGEEKEYSFKVYKRDQEIIDLKPEGDNLDRILKINSNGSTDLFLFVYNGTLISSKDIIGSDFVISRTDAIIGKDRILPLTC</sequence>
<dbReference type="AlphaFoldDB" id="A0A1D1YUC8"/>
<name>A0A1D1YUC8_9ARAE</name>
<feature type="chain" id="PRO_5008900486" evidence="2">
    <location>
        <begin position="24"/>
        <end position="195"/>
    </location>
</feature>
<feature type="signal peptide" evidence="2">
    <location>
        <begin position="1"/>
        <end position="23"/>
    </location>
</feature>
<evidence type="ECO:0000256" key="1">
    <source>
        <dbReference type="SAM" id="MobiDB-lite"/>
    </source>
</evidence>
<organism evidence="3">
    <name type="scientific">Anthurium amnicola</name>
    <dbReference type="NCBI Taxonomy" id="1678845"/>
    <lineage>
        <taxon>Eukaryota</taxon>
        <taxon>Viridiplantae</taxon>
        <taxon>Streptophyta</taxon>
        <taxon>Embryophyta</taxon>
        <taxon>Tracheophyta</taxon>
        <taxon>Spermatophyta</taxon>
        <taxon>Magnoliopsida</taxon>
        <taxon>Liliopsida</taxon>
        <taxon>Araceae</taxon>
        <taxon>Pothoideae</taxon>
        <taxon>Potheae</taxon>
        <taxon>Anthurium</taxon>
    </lineage>
</organism>
<evidence type="ECO:0000313" key="3">
    <source>
        <dbReference type="EMBL" id="JAT58278.1"/>
    </source>
</evidence>
<evidence type="ECO:0000256" key="2">
    <source>
        <dbReference type="SAM" id="SignalP"/>
    </source>
</evidence>
<gene>
    <name evidence="3" type="primary">GOLGA6L1_0</name>
    <name evidence="3" type="ORF">g.8517</name>
</gene>
<accession>A0A1D1YUC8</accession>
<dbReference type="EMBL" id="GDJX01009658">
    <property type="protein sequence ID" value="JAT58278.1"/>
    <property type="molecule type" value="Transcribed_RNA"/>
</dbReference>
<feature type="compositionally biased region" description="Basic residues" evidence="1">
    <location>
        <begin position="56"/>
        <end position="73"/>
    </location>
</feature>
<protein>
    <submittedName>
        <fullName evidence="3">Golgin subfamily A member 6-like protein 1</fullName>
    </submittedName>
</protein>
<keyword evidence="2" id="KW-0732">Signal</keyword>
<reference evidence="3" key="1">
    <citation type="submission" date="2015-07" db="EMBL/GenBank/DDBJ databases">
        <title>Transcriptome Assembly of Anthurium amnicola.</title>
        <authorList>
            <person name="Suzuki J."/>
        </authorList>
    </citation>
    <scope>NUCLEOTIDE SEQUENCE</scope>
</reference>